<dbReference type="Pfam" id="PF00977">
    <property type="entry name" value="His_biosynth"/>
    <property type="match status" value="1"/>
</dbReference>
<evidence type="ECO:0000256" key="4">
    <source>
        <dbReference type="ARBA" id="ARBA00011152"/>
    </source>
</evidence>
<dbReference type="FunFam" id="3.20.20.70:FF:000006">
    <property type="entry name" value="Imidazole glycerol phosphate synthase subunit HisF"/>
    <property type="match status" value="1"/>
</dbReference>
<keyword evidence="14" id="KW-1185">Reference proteome</keyword>
<evidence type="ECO:0000256" key="9">
    <source>
        <dbReference type="ARBA" id="ARBA00025475"/>
    </source>
</evidence>
<evidence type="ECO:0000256" key="7">
    <source>
        <dbReference type="ARBA" id="ARBA00023102"/>
    </source>
</evidence>
<comment type="pathway">
    <text evidence="2 11">Amino-acid biosynthesis; L-histidine biosynthesis; L-histidine from 5-phospho-alpha-D-ribose 1-diphosphate: step 5/9.</text>
</comment>
<dbReference type="GO" id="GO:0000107">
    <property type="term" value="F:imidazoleglycerol-phosphate synthase activity"/>
    <property type="evidence" value="ECO:0007669"/>
    <property type="project" value="UniProtKB-UniRule"/>
</dbReference>
<evidence type="ECO:0000256" key="5">
    <source>
        <dbReference type="ARBA" id="ARBA00022490"/>
    </source>
</evidence>
<dbReference type="InterPro" id="IPR004651">
    <property type="entry name" value="HisF"/>
</dbReference>
<keyword evidence="5 11" id="KW-0963">Cytoplasm</keyword>
<dbReference type="HAMAP" id="MF_01013">
    <property type="entry name" value="HisF"/>
    <property type="match status" value="1"/>
</dbReference>
<dbReference type="Proteomes" id="UP000215002">
    <property type="component" value="Chromosome"/>
</dbReference>
<gene>
    <name evidence="11" type="primary">hisF</name>
    <name evidence="13" type="ORF">MuYL_2655</name>
</gene>
<organism evidence="13 14">
    <name type="scientific">Mucilaginibacter xinganensis</name>
    <dbReference type="NCBI Taxonomy" id="1234841"/>
    <lineage>
        <taxon>Bacteria</taxon>
        <taxon>Pseudomonadati</taxon>
        <taxon>Bacteroidota</taxon>
        <taxon>Sphingobacteriia</taxon>
        <taxon>Sphingobacteriales</taxon>
        <taxon>Sphingobacteriaceae</taxon>
        <taxon>Mucilaginibacter</taxon>
    </lineage>
</organism>
<comment type="subcellular location">
    <subcellularLocation>
        <location evidence="1 11">Cytoplasm</location>
    </subcellularLocation>
</comment>
<comment type="function">
    <text evidence="9 11">IGPS catalyzes the conversion of PRFAR and glutamine to IGP, AICAR and glutamate. The HisF subunit catalyzes the cyclization activity that produces IGP and AICAR from PRFAR using the ammonia provided by the HisH subunit.</text>
</comment>
<evidence type="ECO:0000256" key="2">
    <source>
        <dbReference type="ARBA" id="ARBA00005091"/>
    </source>
</evidence>
<dbReference type="InterPro" id="IPR013785">
    <property type="entry name" value="Aldolase_TIM"/>
</dbReference>
<dbReference type="Gene3D" id="3.20.20.70">
    <property type="entry name" value="Aldolase class I"/>
    <property type="match status" value="1"/>
</dbReference>
<dbReference type="InterPro" id="IPR011060">
    <property type="entry name" value="RibuloseP-bd_barrel"/>
</dbReference>
<dbReference type="EMBL" id="CP022743">
    <property type="protein sequence ID" value="ASU34542.1"/>
    <property type="molecule type" value="Genomic_DNA"/>
</dbReference>
<comment type="subunit">
    <text evidence="4 11">Heterodimer of HisH and HisF.</text>
</comment>
<dbReference type="RefSeq" id="WP_094570883.1">
    <property type="nucleotide sequence ID" value="NZ_CP022743.1"/>
</dbReference>
<proteinExistence type="inferred from homology"/>
<dbReference type="OrthoDB" id="9781903at2"/>
<comment type="similarity">
    <text evidence="3 11 12">Belongs to the HisA/HisF family.</text>
</comment>
<reference evidence="13 14" key="1">
    <citation type="submission" date="2017-08" db="EMBL/GenBank/DDBJ databases">
        <title>Complete genome sequence of Mucilaginibacter sp. strain BJC16-A31.</title>
        <authorList>
            <consortium name="Henan University of Science and Technology"/>
            <person name="You X."/>
        </authorList>
    </citation>
    <scope>NUCLEOTIDE SEQUENCE [LARGE SCALE GENOMIC DNA]</scope>
    <source>
        <strain evidence="13 14">BJC16-A31</strain>
    </source>
</reference>
<evidence type="ECO:0000313" key="13">
    <source>
        <dbReference type="EMBL" id="ASU34542.1"/>
    </source>
</evidence>
<name>A0A223NXE9_9SPHI</name>
<dbReference type="UniPathway" id="UPA00031">
    <property type="reaction ID" value="UER00010"/>
</dbReference>
<evidence type="ECO:0000256" key="11">
    <source>
        <dbReference type="HAMAP-Rule" id="MF_01013"/>
    </source>
</evidence>
<dbReference type="AlphaFoldDB" id="A0A223NXE9"/>
<evidence type="ECO:0000313" key="14">
    <source>
        <dbReference type="Proteomes" id="UP000215002"/>
    </source>
</evidence>
<dbReference type="CDD" id="cd04731">
    <property type="entry name" value="HisF"/>
    <property type="match status" value="1"/>
</dbReference>
<feature type="active site" evidence="11">
    <location>
        <position position="130"/>
    </location>
</feature>
<feature type="active site" evidence="11">
    <location>
        <position position="11"/>
    </location>
</feature>
<keyword evidence="6 11" id="KW-0028">Amino-acid biosynthesis</keyword>
<accession>A0A223NXE9</accession>
<evidence type="ECO:0000256" key="12">
    <source>
        <dbReference type="RuleBase" id="RU003657"/>
    </source>
</evidence>
<dbReference type="PANTHER" id="PTHR21235">
    <property type="entry name" value="IMIDAZOLE GLYCEROL PHOSPHATE SYNTHASE SUBUNIT HISF/H IGP SYNTHASE SUBUNIT HISF/H"/>
    <property type="match status" value="1"/>
</dbReference>
<dbReference type="InterPro" id="IPR050064">
    <property type="entry name" value="IGPS_HisA/HisF"/>
</dbReference>
<evidence type="ECO:0000256" key="10">
    <source>
        <dbReference type="ARBA" id="ARBA00047838"/>
    </source>
</evidence>
<keyword evidence="8 11" id="KW-0456">Lyase</keyword>
<dbReference type="GO" id="GO:0005737">
    <property type="term" value="C:cytoplasm"/>
    <property type="evidence" value="ECO:0007669"/>
    <property type="project" value="UniProtKB-SubCell"/>
</dbReference>
<dbReference type="KEGG" id="muc:MuYL_2655"/>
<evidence type="ECO:0000256" key="1">
    <source>
        <dbReference type="ARBA" id="ARBA00004496"/>
    </source>
</evidence>
<dbReference type="SUPFAM" id="SSF51366">
    <property type="entry name" value="Ribulose-phoshate binding barrel"/>
    <property type="match status" value="1"/>
</dbReference>
<dbReference type="InterPro" id="IPR006062">
    <property type="entry name" value="His_biosynth"/>
</dbReference>
<sequence length="255" mass="27590">MLSKRIIPCLDVKDGRTVKGVNFVDLRDAGDPVELAWNYSQQGADELVFLDITATVERRKTMVELVKAVARQINIPFTIGGGINEIADADALLNAGADKISINSAAVRNPALIDELAKAFGVQFVIVAVDTRVIAGKNIVHLNGGRLPTEKQTIDWILEAESRGAGEILLTSMDHDGTKAGFDNRFLKQVNKAVNIPVIASGGAGSVQHFVDVFEQTGVDAALAASVFHYGEILIPDLKNALKQHSIEVREVKYY</sequence>
<comment type="catalytic activity">
    <reaction evidence="10 11">
        <text>5-[(5-phospho-1-deoxy-D-ribulos-1-ylimino)methylamino]-1-(5-phospho-beta-D-ribosyl)imidazole-4-carboxamide + L-glutamine = D-erythro-1-(imidazol-4-yl)glycerol 3-phosphate + 5-amino-1-(5-phospho-beta-D-ribosyl)imidazole-4-carboxamide + L-glutamate + H(+)</text>
        <dbReference type="Rhea" id="RHEA:24793"/>
        <dbReference type="ChEBI" id="CHEBI:15378"/>
        <dbReference type="ChEBI" id="CHEBI:29985"/>
        <dbReference type="ChEBI" id="CHEBI:58278"/>
        <dbReference type="ChEBI" id="CHEBI:58359"/>
        <dbReference type="ChEBI" id="CHEBI:58475"/>
        <dbReference type="ChEBI" id="CHEBI:58525"/>
        <dbReference type="EC" id="4.3.2.10"/>
    </reaction>
</comment>
<keyword evidence="7 11" id="KW-0368">Histidine biosynthesis</keyword>
<dbReference type="NCBIfam" id="TIGR00735">
    <property type="entry name" value="hisF"/>
    <property type="match status" value="1"/>
</dbReference>
<dbReference type="GO" id="GO:0000105">
    <property type="term" value="P:L-histidine biosynthetic process"/>
    <property type="evidence" value="ECO:0007669"/>
    <property type="project" value="UniProtKB-UniRule"/>
</dbReference>
<dbReference type="PANTHER" id="PTHR21235:SF2">
    <property type="entry name" value="IMIDAZOLE GLYCEROL PHOSPHATE SYNTHASE HISHF"/>
    <property type="match status" value="1"/>
</dbReference>
<evidence type="ECO:0000256" key="8">
    <source>
        <dbReference type="ARBA" id="ARBA00023239"/>
    </source>
</evidence>
<protein>
    <recommendedName>
        <fullName evidence="11">Imidazole glycerol phosphate synthase subunit HisF</fullName>
        <ecNumber evidence="11">4.3.2.10</ecNumber>
    </recommendedName>
    <alternativeName>
        <fullName evidence="11">IGP synthase cyclase subunit</fullName>
    </alternativeName>
    <alternativeName>
        <fullName evidence="11">IGP synthase subunit HisF</fullName>
    </alternativeName>
    <alternativeName>
        <fullName evidence="11">ImGP synthase subunit HisF</fullName>
        <shortName evidence="11">IGPS subunit HisF</shortName>
    </alternativeName>
</protein>
<evidence type="ECO:0000256" key="6">
    <source>
        <dbReference type="ARBA" id="ARBA00022605"/>
    </source>
</evidence>
<dbReference type="EC" id="4.3.2.10" evidence="11"/>
<evidence type="ECO:0000256" key="3">
    <source>
        <dbReference type="ARBA" id="ARBA00009667"/>
    </source>
</evidence>
<dbReference type="GO" id="GO:0016829">
    <property type="term" value="F:lyase activity"/>
    <property type="evidence" value="ECO:0007669"/>
    <property type="project" value="UniProtKB-KW"/>
</dbReference>